<comment type="subcellular location">
    <subcellularLocation>
        <location evidence="1">Membrane</location>
        <topology evidence="1">Multi-pass membrane protein</topology>
    </subcellularLocation>
</comment>
<dbReference type="AlphaFoldDB" id="A0A3N3ZTF6"/>
<gene>
    <name evidence="6" type="ORF">EDL96_00390</name>
</gene>
<evidence type="ECO:0000313" key="6">
    <source>
        <dbReference type="EMBL" id="ROZ65598.1"/>
    </source>
</evidence>
<dbReference type="InterPro" id="IPR047680">
    <property type="entry name" value="MarP-like"/>
</dbReference>
<evidence type="ECO:0000256" key="5">
    <source>
        <dbReference type="SAM" id="Phobius"/>
    </source>
</evidence>
<feature type="transmembrane region" description="Helical" evidence="5">
    <location>
        <begin position="38"/>
        <end position="55"/>
    </location>
</feature>
<accession>A0A3N3ZTF6</accession>
<keyword evidence="6" id="KW-0645">Protease</keyword>
<keyword evidence="6" id="KW-0378">Hydrolase</keyword>
<feature type="transmembrane region" description="Helical" evidence="5">
    <location>
        <begin position="12"/>
        <end position="31"/>
    </location>
</feature>
<dbReference type="Gene3D" id="2.40.10.10">
    <property type="entry name" value="Trypsin-like serine proteases"/>
    <property type="match status" value="2"/>
</dbReference>
<dbReference type="InterPro" id="IPR043504">
    <property type="entry name" value="Peptidase_S1_PA_chymotrypsin"/>
</dbReference>
<keyword evidence="7" id="KW-1185">Reference proteome</keyword>
<feature type="transmembrane region" description="Helical" evidence="5">
    <location>
        <begin position="67"/>
        <end position="91"/>
    </location>
</feature>
<protein>
    <submittedName>
        <fullName evidence="6">Serine protease</fullName>
    </submittedName>
</protein>
<dbReference type="GO" id="GO:0016020">
    <property type="term" value="C:membrane"/>
    <property type="evidence" value="ECO:0007669"/>
    <property type="project" value="UniProtKB-SubCell"/>
</dbReference>
<evidence type="ECO:0000256" key="3">
    <source>
        <dbReference type="ARBA" id="ARBA00022989"/>
    </source>
</evidence>
<dbReference type="GO" id="GO:0004252">
    <property type="term" value="F:serine-type endopeptidase activity"/>
    <property type="evidence" value="ECO:0007669"/>
    <property type="project" value="InterPro"/>
</dbReference>
<comment type="caution">
    <text evidence="6">The sequence shown here is derived from an EMBL/GenBank/DDBJ whole genome shotgun (WGS) entry which is preliminary data.</text>
</comment>
<name>A0A3N3ZTF6_9MICC</name>
<dbReference type="Pfam" id="PF02674">
    <property type="entry name" value="Colicin_V"/>
    <property type="match status" value="1"/>
</dbReference>
<dbReference type="RefSeq" id="WP_123823487.1">
    <property type="nucleotide sequence ID" value="NZ_RKMF01000001.1"/>
</dbReference>
<sequence>MDFSDGAVQGFNVVDLVVLLLIGVSVLHGVFRGIGRTAGGALGLVLGLVLALQIIPHVDVISTDRWAQVVTLAVVLVVCMLGGQALGEALLGRLLGTPPRSSTTATVLDRTAGGALGLAIGVVVVLALAGVLRQVPVPALAAQLEGSRTVQTMQRLMPAPVLDSIQAAQEHLAGAPAIREIDALLYPPVEPPRTEVDDPEVTAASASTVRILGSATACGTNQAGSGFVTAPGQVVTNAHVVQGTDGVTVFTPEGQSLTAEVVRFEPQHDLAVLSVPDLALEPLSLAGADALAQLGSGTEAAFIGYPQSGPLSIGPATVQGSAYTEMGSVDGSQPVRVTQFAGEVQQGNSGGPLVDMDGHVIGVVFGKAVDDPAGYAVDAGTLEEVLSAAADANQPVDTGTCSAG</sequence>
<dbReference type="PRINTS" id="PR00834">
    <property type="entry name" value="PROTEASES2C"/>
</dbReference>
<reference evidence="6 7" key="1">
    <citation type="submission" date="2018-10" db="EMBL/GenBank/DDBJ databases">
        <title>Kocuria sp. M5W7-7, whole genome shotgun sequence.</title>
        <authorList>
            <person name="Tuo L."/>
        </authorList>
    </citation>
    <scope>NUCLEOTIDE SEQUENCE [LARGE SCALE GENOMIC DNA]</scope>
    <source>
        <strain evidence="6 7">M5W7-7</strain>
    </source>
</reference>
<dbReference type="PANTHER" id="PTHR43019">
    <property type="entry name" value="SERINE ENDOPROTEASE DEGS"/>
    <property type="match status" value="1"/>
</dbReference>
<evidence type="ECO:0000256" key="4">
    <source>
        <dbReference type="ARBA" id="ARBA00023136"/>
    </source>
</evidence>
<dbReference type="NCBIfam" id="NF033740">
    <property type="entry name" value="MarP_fam_protase"/>
    <property type="match status" value="1"/>
</dbReference>
<evidence type="ECO:0000256" key="2">
    <source>
        <dbReference type="ARBA" id="ARBA00022692"/>
    </source>
</evidence>
<dbReference type="InterPro" id="IPR009003">
    <property type="entry name" value="Peptidase_S1_PA"/>
</dbReference>
<dbReference type="GO" id="GO:0006508">
    <property type="term" value="P:proteolysis"/>
    <property type="evidence" value="ECO:0007669"/>
    <property type="project" value="UniProtKB-KW"/>
</dbReference>
<dbReference type="EMBL" id="RKMF01000001">
    <property type="protein sequence ID" value="ROZ65598.1"/>
    <property type="molecule type" value="Genomic_DNA"/>
</dbReference>
<dbReference type="InterPro" id="IPR001940">
    <property type="entry name" value="Peptidase_S1C"/>
</dbReference>
<keyword evidence="4 5" id="KW-0472">Membrane</keyword>
<dbReference type="PANTHER" id="PTHR43019:SF23">
    <property type="entry name" value="PROTEASE DO-LIKE 5, CHLOROPLASTIC"/>
    <property type="match status" value="1"/>
</dbReference>
<feature type="transmembrane region" description="Helical" evidence="5">
    <location>
        <begin position="112"/>
        <end position="132"/>
    </location>
</feature>
<keyword evidence="2 5" id="KW-0812">Transmembrane</keyword>
<evidence type="ECO:0000256" key="1">
    <source>
        <dbReference type="ARBA" id="ARBA00004141"/>
    </source>
</evidence>
<dbReference type="OrthoDB" id="9766361at2"/>
<dbReference type="InterPro" id="IPR003825">
    <property type="entry name" value="Colicin-V_CvpA"/>
</dbReference>
<keyword evidence="3 5" id="KW-1133">Transmembrane helix</keyword>
<dbReference type="Pfam" id="PF13365">
    <property type="entry name" value="Trypsin_2"/>
    <property type="match status" value="1"/>
</dbReference>
<organism evidence="6 7">
    <name type="scientific">Kocuria soli</name>
    <dbReference type="NCBI Taxonomy" id="2485125"/>
    <lineage>
        <taxon>Bacteria</taxon>
        <taxon>Bacillati</taxon>
        <taxon>Actinomycetota</taxon>
        <taxon>Actinomycetes</taxon>
        <taxon>Micrococcales</taxon>
        <taxon>Micrococcaceae</taxon>
        <taxon>Kocuria</taxon>
    </lineage>
</organism>
<evidence type="ECO:0000313" key="7">
    <source>
        <dbReference type="Proteomes" id="UP000270616"/>
    </source>
</evidence>
<dbReference type="GO" id="GO:0009403">
    <property type="term" value="P:toxin biosynthetic process"/>
    <property type="evidence" value="ECO:0007669"/>
    <property type="project" value="InterPro"/>
</dbReference>
<proteinExistence type="predicted"/>
<dbReference type="SUPFAM" id="SSF50494">
    <property type="entry name" value="Trypsin-like serine proteases"/>
    <property type="match status" value="1"/>
</dbReference>
<dbReference type="Proteomes" id="UP000270616">
    <property type="component" value="Unassembled WGS sequence"/>
</dbReference>